<dbReference type="EMBL" id="JMQA01000064">
    <property type="protein sequence ID" value="KFM83685.1"/>
    <property type="molecule type" value="Genomic_DNA"/>
</dbReference>
<feature type="transmembrane region" description="Helical" evidence="1">
    <location>
        <begin position="78"/>
        <end position="105"/>
    </location>
</feature>
<keyword evidence="3" id="KW-1185">Reference proteome</keyword>
<accession>A0A090XU92</accession>
<keyword evidence="1" id="KW-0812">Transmembrane</keyword>
<comment type="caution">
    <text evidence="2">The sequence shown here is derived from an EMBL/GenBank/DDBJ whole genome shotgun (WGS) entry which is preliminary data.</text>
</comment>
<protein>
    <submittedName>
        <fullName evidence="2">Putative membrane protein</fullName>
    </submittedName>
</protein>
<dbReference type="OrthoDB" id="2593791at2"/>
<gene>
    <name evidence="2" type="ORF">DJ90_5254</name>
</gene>
<sequence>MRSGERTRLDSFQLRIMHASGIRGTLIVFLFLVYLCAFPTLAPPMLTWEFYIAAAITAVLTVWGLWIGANPYRCELQFVLYAGVLGLGMAVASHMSMYKIMYSIVHLHGSWFIWLAGSGNVLLIGFMAFYYDKAFHDGTYYRLEQGSKSPKGSKEPKDSSS</sequence>
<evidence type="ECO:0000313" key="3">
    <source>
        <dbReference type="Proteomes" id="UP000029278"/>
    </source>
</evidence>
<name>A0A090XU92_PAEMA</name>
<feature type="transmembrane region" description="Helical" evidence="1">
    <location>
        <begin position="111"/>
        <end position="131"/>
    </location>
</feature>
<organism evidence="2 3">
    <name type="scientific">Paenibacillus macerans</name>
    <name type="common">Bacillus macerans</name>
    <dbReference type="NCBI Taxonomy" id="44252"/>
    <lineage>
        <taxon>Bacteria</taxon>
        <taxon>Bacillati</taxon>
        <taxon>Bacillota</taxon>
        <taxon>Bacilli</taxon>
        <taxon>Bacillales</taxon>
        <taxon>Paenibacillaceae</taxon>
        <taxon>Paenibacillus</taxon>
    </lineage>
</organism>
<dbReference type="HOGENOM" id="CLU_1642057_0_0_9"/>
<dbReference type="Proteomes" id="UP000029278">
    <property type="component" value="Unassembled WGS sequence"/>
</dbReference>
<keyword evidence="1" id="KW-1133">Transmembrane helix</keyword>
<feature type="transmembrane region" description="Helical" evidence="1">
    <location>
        <begin position="21"/>
        <end position="42"/>
    </location>
</feature>
<dbReference type="GeneID" id="77010038"/>
<dbReference type="RefSeq" id="WP_036626830.1">
    <property type="nucleotide sequence ID" value="NZ_BGML01000015.1"/>
</dbReference>
<reference evidence="2 3" key="1">
    <citation type="submission" date="2014-04" db="EMBL/GenBank/DDBJ databases">
        <authorList>
            <person name="Bishop-Lilly K.A."/>
            <person name="Broomall S.M."/>
            <person name="Chain P.S."/>
            <person name="Chertkov O."/>
            <person name="Coyne S.R."/>
            <person name="Daligault H.E."/>
            <person name="Davenport K.W."/>
            <person name="Erkkila T."/>
            <person name="Frey K.G."/>
            <person name="Gibbons H.S."/>
            <person name="Gu W."/>
            <person name="Jaissle J."/>
            <person name="Johnson S.L."/>
            <person name="Koroleva G.I."/>
            <person name="Ladner J.T."/>
            <person name="Lo C.-C."/>
            <person name="Minogue T.D."/>
            <person name="Munk C."/>
            <person name="Palacios G.F."/>
            <person name="Redden C.L."/>
            <person name="Rosenzweig C.N."/>
            <person name="Scholz M.B."/>
            <person name="Teshima H."/>
            <person name="Xu Y."/>
        </authorList>
    </citation>
    <scope>NUCLEOTIDE SEQUENCE [LARGE SCALE GENOMIC DNA]</scope>
    <source>
        <strain evidence="2 3">8244</strain>
    </source>
</reference>
<proteinExistence type="predicted"/>
<feature type="transmembrane region" description="Helical" evidence="1">
    <location>
        <begin position="48"/>
        <end position="66"/>
    </location>
</feature>
<dbReference type="PATRIC" id="fig|44252.3.peg.6712"/>
<evidence type="ECO:0000256" key="1">
    <source>
        <dbReference type="SAM" id="Phobius"/>
    </source>
</evidence>
<dbReference type="AlphaFoldDB" id="A0A090XU92"/>
<evidence type="ECO:0000313" key="2">
    <source>
        <dbReference type="EMBL" id="KFM83685.1"/>
    </source>
</evidence>
<keyword evidence="1" id="KW-0472">Membrane</keyword>